<organism evidence="3 4">
    <name type="scientific">Marinobacter xestospongiae</name>
    <dbReference type="NCBI Taxonomy" id="994319"/>
    <lineage>
        <taxon>Bacteria</taxon>
        <taxon>Pseudomonadati</taxon>
        <taxon>Pseudomonadota</taxon>
        <taxon>Gammaproteobacteria</taxon>
        <taxon>Pseudomonadales</taxon>
        <taxon>Marinobacteraceae</taxon>
        <taxon>Marinobacter</taxon>
    </lineage>
</organism>
<dbReference type="PANTHER" id="PTHR44757">
    <property type="entry name" value="DIGUANYLATE CYCLASE DGCP"/>
    <property type="match status" value="1"/>
</dbReference>
<dbReference type="Gene3D" id="3.30.70.270">
    <property type="match status" value="1"/>
</dbReference>
<dbReference type="CDD" id="cd01948">
    <property type="entry name" value="EAL"/>
    <property type="match status" value="1"/>
</dbReference>
<dbReference type="Gene3D" id="3.30.450.40">
    <property type="match status" value="1"/>
</dbReference>
<evidence type="ECO:0000259" key="1">
    <source>
        <dbReference type="PROSITE" id="PS50883"/>
    </source>
</evidence>
<feature type="domain" description="EAL" evidence="1">
    <location>
        <begin position="359"/>
        <end position="613"/>
    </location>
</feature>
<dbReference type="InterPro" id="IPR003018">
    <property type="entry name" value="GAF"/>
</dbReference>
<protein>
    <submittedName>
        <fullName evidence="3">EAL domain-containing protein</fullName>
    </submittedName>
</protein>
<dbReference type="SMART" id="SM00052">
    <property type="entry name" value="EAL"/>
    <property type="match status" value="1"/>
</dbReference>
<dbReference type="InterPro" id="IPR000160">
    <property type="entry name" value="GGDEF_dom"/>
</dbReference>
<dbReference type="EMBL" id="JAWIIJ010000001">
    <property type="protein sequence ID" value="MDV2077200.1"/>
    <property type="molecule type" value="Genomic_DNA"/>
</dbReference>
<dbReference type="NCBIfam" id="TIGR00254">
    <property type="entry name" value="GGDEF"/>
    <property type="match status" value="1"/>
</dbReference>
<name>A0ABU3VSF1_9GAMM</name>
<dbReference type="InterPro" id="IPR001633">
    <property type="entry name" value="EAL_dom"/>
</dbReference>
<dbReference type="Proteomes" id="UP001269819">
    <property type="component" value="Unassembled WGS sequence"/>
</dbReference>
<dbReference type="SUPFAM" id="SSF141868">
    <property type="entry name" value="EAL domain-like"/>
    <property type="match status" value="1"/>
</dbReference>
<dbReference type="SMART" id="SM00267">
    <property type="entry name" value="GGDEF"/>
    <property type="match status" value="1"/>
</dbReference>
<accession>A0ABU3VSF1</accession>
<dbReference type="PROSITE" id="PS50887">
    <property type="entry name" value="GGDEF"/>
    <property type="match status" value="1"/>
</dbReference>
<dbReference type="Pfam" id="PF01590">
    <property type="entry name" value="GAF"/>
    <property type="match status" value="1"/>
</dbReference>
<dbReference type="RefSeq" id="WP_316972197.1">
    <property type="nucleotide sequence ID" value="NZ_JAWIIJ010000001.1"/>
</dbReference>
<gene>
    <name evidence="3" type="ORF">RYS15_00825</name>
</gene>
<dbReference type="Pfam" id="PF00990">
    <property type="entry name" value="GGDEF"/>
    <property type="match status" value="1"/>
</dbReference>
<evidence type="ECO:0000313" key="3">
    <source>
        <dbReference type="EMBL" id="MDV2077200.1"/>
    </source>
</evidence>
<keyword evidence="4" id="KW-1185">Reference proteome</keyword>
<dbReference type="PANTHER" id="PTHR44757:SF2">
    <property type="entry name" value="BIOFILM ARCHITECTURE MAINTENANCE PROTEIN MBAA"/>
    <property type="match status" value="1"/>
</dbReference>
<dbReference type="SUPFAM" id="SSF55781">
    <property type="entry name" value="GAF domain-like"/>
    <property type="match status" value="1"/>
</dbReference>
<dbReference type="Pfam" id="PF00563">
    <property type="entry name" value="EAL"/>
    <property type="match status" value="1"/>
</dbReference>
<dbReference type="SUPFAM" id="SSF55073">
    <property type="entry name" value="Nucleotide cyclase"/>
    <property type="match status" value="1"/>
</dbReference>
<reference evidence="3 4" key="1">
    <citation type="submission" date="2023-10" db="EMBL/GenBank/DDBJ databases">
        <title>Characteristics and mechanism of a salt-tolerant marine origin heterotrophic nitrifying- aerobic denitrifying bacteria Marinobacter xestospongiae HN1.</title>
        <authorList>
            <person name="Qi R."/>
        </authorList>
    </citation>
    <scope>NUCLEOTIDE SEQUENCE [LARGE SCALE GENOMIC DNA]</scope>
    <source>
        <strain evidence="3 4">HN1</strain>
    </source>
</reference>
<evidence type="ECO:0000259" key="2">
    <source>
        <dbReference type="PROSITE" id="PS50887"/>
    </source>
</evidence>
<dbReference type="InterPro" id="IPR029787">
    <property type="entry name" value="Nucleotide_cyclase"/>
</dbReference>
<comment type="caution">
    <text evidence="3">The sequence shown here is derived from an EMBL/GenBank/DDBJ whole genome shotgun (WGS) entry which is preliminary data.</text>
</comment>
<proteinExistence type="predicted"/>
<dbReference type="CDD" id="cd01949">
    <property type="entry name" value="GGDEF"/>
    <property type="match status" value="1"/>
</dbReference>
<evidence type="ECO:0000313" key="4">
    <source>
        <dbReference type="Proteomes" id="UP001269819"/>
    </source>
</evidence>
<dbReference type="InterPro" id="IPR043128">
    <property type="entry name" value="Rev_trsase/Diguanyl_cyclase"/>
</dbReference>
<feature type="domain" description="GGDEF" evidence="2">
    <location>
        <begin position="216"/>
        <end position="350"/>
    </location>
</feature>
<dbReference type="InterPro" id="IPR029016">
    <property type="entry name" value="GAF-like_dom_sf"/>
</dbReference>
<dbReference type="InterPro" id="IPR052155">
    <property type="entry name" value="Biofilm_reg_signaling"/>
</dbReference>
<dbReference type="PROSITE" id="PS50883">
    <property type="entry name" value="EAL"/>
    <property type="match status" value="1"/>
</dbReference>
<sequence length="622" mass="69686">MSDSRLFTDFHERLMKLSHSTEFINESRDRKLAALTTMCATALDVERVSVWHLSHGHDRLTCEHLCIDGDTVVQDKALELHAREHPRYFEALGRARLIDANDAPHDKRTASFARDYLIPMGIQSMLDAPVFDGARPSGVICLEALQHREWTLPELSFVVAIADTISLINTHTAWLESKRKLDYLTHYDSLTGLPNLHSLRDRVEYLVSKANRRRQGPFALLWLDLDRLKTINDGLGPQVGDQVIAETGERLSNLQINGKYLLARIGGDEFALLLRASGDGHGLDGLVKQVQQSIQAPFVLQDQHLSLTASLGICRYPDHGHDAETLLRSAEAAMYHAKKRGQGQACWFDSSIQITARSRFALERDLRYAILNDELTVHYQPIFDGTGKLMVSAEALVRWQHPERGMLPPIEFLEVARGAGLMNELGDCVLRQVCRDIQVARERQQPLPVISVNLAAEQVLTAELPERVAAVCKNFGVSPQALQFEVTEDAIQGDSQTLRTTLTQLVAAGSELAIDDFGTGYSSLARLKSLPFSRIKIDRSFIRDIPTDEDDCAITLSIIGLAKGLGLSLVAEGVESLEHEQWLQSHHCDYLQGYRYSRPVCFDDLCNHFLDDLPRPAQDYQI</sequence>
<dbReference type="InterPro" id="IPR035919">
    <property type="entry name" value="EAL_sf"/>
</dbReference>
<dbReference type="Gene3D" id="3.20.20.450">
    <property type="entry name" value="EAL domain"/>
    <property type="match status" value="1"/>
</dbReference>